<feature type="compositionally biased region" description="Low complexity" evidence="1">
    <location>
        <begin position="122"/>
        <end position="132"/>
    </location>
</feature>
<protein>
    <submittedName>
        <fullName evidence="2">Uncharacterized protein</fullName>
    </submittedName>
</protein>
<feature type="region of interest" description="Disordered" evidence="1">
    <location>
        <begin position="115"/>
        <end position="150"/>
    </location>
</feature>
<evidence type="ECO:0000313" key="2">
    <source>
        <dbReference type="EMBL" id="SJM62090.1"/>
    </source>
</evidence>
<gene>
    <name evidence="2" type="ORF">FM101_07120</name>
</gene>
<dbReference type="RefSeq" id="WP_086997510.1">
    <property type="nucleotide sequence ID" value="NZ_FUHW01000026.1"/>
</dbReference>
<dbReference type="EMBL" id="FUHW01000026">
    <property type="protein sequence ID" value="SJM62090.1"/>
    <property type="molecule type" value="Genomic_DNA"/>
</dbReference>
<evidence type="ECO:0000256" key="1">
    <source>
        <dbReference type="SAM" id="MobiDB-lite"/>
    </source>
</evidence>
<sequence length="150" mass="15793">MTKYKIDVAAARSAASSARSEFDDLHGHEGLIEEAGELLADAVEESKINDALRENFTGFLKPWTVTFVNHGGNLLDAADSIISAFIDADSKMEGAGSFAERGSIKSAVESIDDLPAYEPSRSSSTTSATSAANTHGGKDSNGSEGEGYDW</sequence>
<dbReference type="Proteomes" id="UP000195913">
    <property type="component" value="Unassembled WGS sequence"/>
</dbReference>
<organism evidence="2 3">
    <name type="scientific">Arthrobacter rhombi</name>
    <dbReference type="NCBI Taxonomy" id="71253"/>
    <lineage>
        <taxon>Bacteria</taxon>
        <taxon>Bacillati</taxon>
        <taxon>Actinomycetota</taxon>
        <taxon>Actinomycetes</taxon>
        <taxon>Micrococcales</taxon>
        <taxon>Micrococcaceae</taxon>
        <taxon>Arthrobacter</taxon>
    </lineage>
</organism>
<evidence type="ECO:0000313" key="3">
    <source>
        <dbReference type="Proteomes" id="UP000195913"/>
    </source>
</evidence>
<accession>A0A1R4G1H1</accession>
<dbReference type="AlphaFoldDB" id="A0A1R4G1H1"/>
<name>A0A1R4G1H1_9MICC</name>
<proteinExistence type="predicted"/>
<reference evidence="2 3" key="1">
    <citation type="submission" date="2017-02" db="EMBL/GenBank/DDBJ databases">
        <authorList>
            <person name="Peterson S.W."/>
        </authorList>
    </citation>
    <scope>NUCLEOTIDE SEQUENCE [LARGE SCALE GENOMIC DNA]</scope>
    <source>
        <strain evidence="2 3">B Ar 00.02</strain>
    </source>
</reference>
<keyword evidence="3" id="KW-1185">Reference proteome</keyword>